<name>A0A2R5GCS1_9STRA</name>
<comment type="caution">
    <text evidence="1">The sequence shown here is derived from an EMBL/GenBank/DDBJ whole genome shotgun (WGS) entry which is preliminary data.</text>
</comment>
<evidence type="ECO:0000313" key="1">
    <source>
        <dbReference type="EMBL" id="GBG28365.1"/>
    </source>
</evidence>
<organism evidence="1 2">
    <name type="scientific">Hondaea fermentalgiana</name>
    <dbReference type="NCBI Taxonomy" id="2315210"/>
    <lineage>
        <taxon>Eukaryota</taxon>
        <taxon>Sar</taxon>
        <taxon>Stramenopiles</taxon>
        <taxon>Bigyra</taxon>
        <taxon>Labyrinthulomycetes</taxon>
        <taxon>Thraustochytrida</taxon>
        <taxon>Thraustochytriidae</taxon>
        <taxon>Hondaea</taxon>
    </lineage>
</organism>
<evidence type="ECO:0000313" key="2">
    <source>
        <dbReference type="Proteomes" id="UP000241890"/>
    </source>
</evidence>
<dbReference type="Gene3D" id="3.40.140.10">
    <property type="entry name" value="Cytidine Deaminase, domain 2"/>
    <property type="match status" value="1"/>
</dbReference>
<keyword evidence="2" id="KW-1185">Reference proteome</keyword>
<proteinExistence type="predicted"/>
<dbReference type="OrthoDB" id="194468at2759"/>
<dbReference type="Proteomes" id="UP000241890">
    <property type="component" value="Unassembled WGS sequence"/>
</dbReference>
<dbReference type="Pfam" id="PF03665">
    <property type="entry name" value="UPF0172"/>
    <property type="match status" value="1"/>
</dbReference>
<protein>
    <submittedName>
        <fullName evidence="1">ER membrane protein complex subunit 8</fullName>
    </submittedName>
</protein>
<dbReference type="InParanoid" id="A0A2R5GCS1"/>
<dbReference type="PANTHER" id="PTHR12941:SF10">
    <property type="entry name" value="ER MEMBRANE PROTEIN COMPLEX SUBUNIT 8_9 HOMOLOG"/>
    <property type="match status" value="1"/>
</dbReference>
<dbReference type="InterPro" id="IPR005366">
    <property type="entry name" value="EMC8/9"/>
</dbReference>
<dbReference type="PANTHER" id="PTHR12941">
    <property type="entry name" value="ER MEMBRANE PROTEIN COMPLEX"/>
    <property type="match status" value="1"/>
</dbReference>
<accession>A0A2R5GCS1</accession>
<reference evidence="1 2" key="1">
    <citation type="submission" date="2017-12" db="EMBL/GenBank/DDBJ databases">
        <title>Sequencing, de novo assembly and annotation of complete genome of a new Thraustochytrid species, strain FCC1311.</title>
        <authorList>
            <person name="Sedici K."/>
            <person name="Godart F."/>
            <person name="Aiese Cigliano R."/>
            <person name="Sanseverino W."/>
            <person name="Barakat M."/>
            <person name="Ortet P."/>
            <person name="Marechal E."/>
            <person name="Cagnac O."/>
            <person name="Amato A."/>
        </authorList>
    </citation>
    <scope>NUCLEOTIDE SEQUENCE [LARGE SCALE GENOMIC DNA]</scope>
</reference>
<sequence>MGDKVDEVSDLAAAAKEALAPAQGGIVGRQAHLKILLHAAKHPWAETSGMLIGTETKGKISVTDAIPFCHAPMMAPIVEIGTAFVEEYCKSEQTPEGSKIFGWFYATSRGNVDTVPKPTLAVFKKLQTVSGTQGTCLVRVLNKNLSDESTTALDIMTLKSSGDGFSSSSQWKTELDNTKEFTKLLKEGRQDIVFDMDDFMHDSTSDWRNLNLV</sequence>
<dbReference type="EMBL" id="BEYU01000040">
    <property type="protein sequence ID" value="GBG28365.1"/>
    <property type="molecule type" value="Genomic_DNA"/>
</dbReference>
<dbReference type="GO" id="GO:0072546">
    <property type="term" value="C:EMC complex"/>
    <property type="evidence" value="ECO:0007669"/>
    <property type="project" value="InterPro"/>
</dbReference>
<dbReference type="AlphaFoldDB" id="A0A2R5GCS1"/>
<gene>
    <name evidence="1" type="ORF">FCC1311_045882</name>
</gene>
<dbReference type="FunCoup" id="A0A2R5GCS1">
    <property type="interactions" value="247"/>
</dbReference>